<comment type="cofactor">
    <cofactor evidence="12">
        <name>Zn(2+)</name>
        <dbReference type="ChEBI" id="CHEBI:29105"/>
    </cofactor>
    <text evidence="12">Binds 1 zinc ion per subunit.</text>
</comment>
<dbReference type="RefSeq" id="WP_038436225.1">
    <property type="nucleotide sequence ID" value="NZ_CP006873.1"/>
</dbReference>
<dbReference type="InterPro" id="IPR015803">
    <property type="entry name" value="Cys-tRNA-ligase"/>
</dbReference>
<evidence type="ECO:0000256" key="10">
    <source>
        <dbReference type="ARBA" id="ARBA00022917"/>
    </source>
</evidence>
<evidence type="ECO:0000256" key="12">
    <source>
        <dbReference type="HAMAP-Rule" id="MF_00041"/>
    </source>
</evidence>
<dbReference type="SUPFAM" id="SSF47323">
    <property type="entry name" value="Anticodon-binding domain of a subclass of class I aminoacyl-tRNA synthetases"/>
    <property type="match status" value="1"/>
</dbReference>
<dbReference type="Proteomes" id="UP000027148">
    <property type="component" value="Chromosome"/>
</dbReference>
<accession>A0A068DWU5</accession>
<dbReference type="PANTHER" id="PTHR10890">
    <property type="entry name" value="CYSTEINYL-TRNA SYNTHETASE"/>
    <property type="match status" value="1"/>
</dbReference>
<dbReference type="SMART" id="SM00840">
    <property type="entry name" value="DALR_2"/>
    <property type="match status" value="1"/>
</dbReference>
<organism evidence="14 15">
    <name type="scientific">Candidatus Walczuchella monophlebidarum</name>
    <dbReference type="NCBI Taxonomy" id="1415657"/>
    <lineage>
        <taxon>Bacteria</taxon>
        <taxon>Pseudomonadati</taxon>
        <taxon>Bacteroidota</taxon>
        <taxon>Flavobacteriia</taxon>
        <taxon>Flavobacteriales</taxon>
        <taxon>Candidatus Walczuchella</taxon>
    </lineage>
</organism>
<feature type="short sequence motif" description="'KMSKS' region" evidence="12">
    <location>
        <begin position="282"/>
        <end position="286"/>
    </location>
</feature>
<reference evidence="14 15" key="1">
    <citation type="journal article" date="2014" name="Genome Biol. Evol.">
        <title>Genome sequence of "Candidatus Walczuchella monophlebidarum" the flavobacterial endosymbiont of Llaveia axin axin (Hemiptera: Coccoidea: Monophlebidae).</title>
        <authorList>
            <person name="Rosas-Perez T."/>
            <person name="Rosenblueth M."/>
            <person name="Rincon-Rosales R."/>
            <person name="Mora J."/>
            <person name="Martinez-Romero E."/>
        </authorList>
    </citation>
    <scope>NUCLEOTIDE SEQUENCE [LARGE SCALE GENOMIC DNA]</scope>
    <source>
        <strain evidence="14">FNIIJ</strain>
    </source>
</reference>
<evidence type="ECO:0000256" key="9">
    <source>
        <dbReference type="ARBA" id="ARBA00022840"/>
    </source>
</evidence>
<comment type="catalytic activity">
    <reaction evidence="12">
        <text>tRNA(Cys) + L-cysteine + ATP = L-cysteinyl-tRNA(Cys) + AMP + diphosphate</text>
        <dbReference type="Rhea" id="RHEA:17773"/>
        <dbReference type="Rhea" id="RHEA-COMP:9661"/>
        <dbReference type="Rhea" id="RHEA-COMP:9679"/>
        <dbReference type="ChEBI" id="CHEBI:30616"/>
        <dbReference type="ChEBI" id="CHEBI:33019"/>
        <dbReference type="ChEBI" id="CHEBI:35235"/>
        <dbReference type="ChEBI" id="CHEBI:78442"/>
        <dbReference type="ChEBI" id="CHEBI:78517"/>
        <dbReference type="ChEBI" id="CHEBI:456215"/>
        <dbReference type="EC" id="6.1.1.16"/>
    </reaction>
</comment>
<dbReference type="EMBL" id="CP006873">
    <property type="protein sequence ID" value="AID37493.1"/>
    <property type="molecule type" value="Genomic_DNA"/>
</dbReference>
<name>A0A068DWU5_9FLAO</name>
<keyword evidence="8 12" id="KW-0862">Zinc</keyword>
<gene>
    <name evidence="12 14" type="primary">cysS</name>
    <name evidence="14" type="ORF">FNIIJ_232</name>
</gene>
<keyword evidence="15" id="KW-1185">Reference proteome</keyword>
<dbReference type="GO" id="GO:0005829">
    <property type="term" value="C:cytosol"/>
    <property type="evidence" value="ECO:0007669"/>
    <property type="project" value="TreeGrafter"/>
</dbReference>
<dbReference type="InterPro" id="IPR032678">
    <property type="entry name" value="tRNA-synt_1_cat_dom"/>
</dbReference>
<comment type="subcellular location">
    <subcellularLocation>
        <location evidence="1 12">Cytoplasm</location>
    </subcellularLocation>
</comment>
<feature type="binding site" evidence="12">
    <location>
        <position position="225"/>
    </location>
    <ligand>
        <name>Zn(2+)</name>
        <dbReference type="ChEBI" id="CHEBI:29105"/>
    </ligand>
</feature>
<dbReference type="Pfam" id="PF01406">
    <property type="entry name" value="tRNA-synt_1e"/>
    <property type="match status" value="1"/>
</dbReference>
<dbReference type="AlphaFoldDB" id="A0A068DWU5"/>
<dbReference type="EC" id="6.1.1.16" evidence="12"/>
<feature type="binding site" evidence="12">
    <location>
        <position position="285"/>
    </location>
    <ligand>
        <name>ATP</name>
        <dbReference type="ChEBI" id="CHEBI:30616"/>
    </ligand>
</feature>
<dbReference type="PANTHER" id="PTHR10890:SF3">
    <property type="entry name" value="CYSTEINE--TRNA LIGASE, CYTOPLASMIC"/>
    <property type="match status" value="1"/>
</dbReference>
<dbReference type="InterPro" id="IPR014729">
    <property type="entry name" value="Rossmann-like_a/b/a_fold"/>
</dbReference>
<keyword evidence="10 12" id="KW-0648">Protein biosynthesis</keyword>
<dbReference type="HOGENOM" id="CLU_013528_0_1_10"/>
<keyword evidence="11 12" id="KW-0030">Aminoacyl-tRNA synthetase</keyword>
<evidence type="ECO:0000256" key="11">
    <source>
        <dbReference type="ARBA" id="ARBA00023146"/>
    </source>
</evidence>
<dbReference type="Gene3D" id="3.40.50.620">
    <property type="entry name" value="HUPs"/>
    <property type="match status" value="1"/>
</dbReference>
<evidence type="ECO:0000313" key="14">
    <source>
        <dbReference type="EMBL" id="AID37493.1"/>
    </source>
</evidence>
<evidence type="ECO:0000256" key="7">
    <source>
        <dbReference type="ARBA" id="ARBA00022741"/>
    </source>
</evidence>
<dbReference type="InterPro" id="IPR009080">
    <property type="entry name" value="tRNAsynth_Ia_anticodon-bd"/>
</dbReference>
<keyword evidence="4 12" id="KW-0963">Cytoplasm</keyword>
<feature type="domain" description="Cysteinyl-tRNA synthetase class Ia DALR" evidence="13">
    <location>
        <begin position="367"/>
        <end position="430"/>
    </location>
</feature>
<dbReference type="SUPFAM" id="SSF52374">
    <property type="entry name" value="Nucleotidylyl transferase"/>
    <property type="match status" value="1"/>
</dbReference>
<dbReference type="GO" id="GO:0005524">
    <property type="term" value="F:ATP binding"/>
    <property type="evidence" value="ECO:0007669"/>
    <property type="project" value="UniProtKB-UniRule"/>
</dbReference>
<proteinExistence type="inferred from homology"/>
<dbReference type="STRING" id="1415657.FNIIJ_232"/>
<dbReference type="NCBIfam" id="TIGR00435">
    <property type="entry name" value="cysS"/>
    <property type="match status" value="1"/>
</dbReference>
<dbReference type="Pfam" id="PF09190">
    <property type="entry name" value="DALR_2"/>
    <property type="match status" value="1"/>
</dbReference>
<keyword evidence="6 12" id="KW-0479">Metal-binding</keyword>
<evidence type="ECO:0000256" key="2">
    <source>
        <dbReference type="ARBA" id="ARBA00005594"/>
    </source>
</evidence>
<comment type="subunit">
    <text evidence="3 12">Monomer.</text>
</comment>
<dbReference type="InterPro" id="IPR024909">
    <property type="entry name" value="Cys-tRNA/MSH_ligase"/>
</dbReference>
<dbReference type="CDD" id="cd00672">
    <property type="entry name" value="CysRS_core"/>
    <property type="match status" value="1"/>
</dbReference>
<sequence>MKMKQKIKIYNTLSGKKETFVPIIQGHVGIYTCGPTVYREIHLGNCRTFIFFDLIVRYFKYLGYKVRYVRNITDVGHLEDEGEDKISKRARLERLEPMEITQKYTLDFHHILSVLNTLPPNIEPIATGHILEQIELIVKLIDKGLAYEVNGSVYFDLKSYIQRYDYGILSHRNIEDLIANTRNLKAQNEKRYTLDFALWKKASPKHLMSWNSPWGKGFPGWHLECTAMSTKYLGNVFDIHGGGIDLKFPHHECELAQALGISEKNPVRYWIHVNLLTIKDKKMSKSSGHLILPSELFTGEKSFSANLIRFFMLQSHYRSVFDFSIQSLLSAEKGFHRLMKYFTTLKRLIAEKNRGLSTFDVKDWIQRCYDAMNDDFNSPKLISHLFEAGNLIESFVKGKEFLDIYDIQLLHRNMRNFLTEVLGVNIPSDLTVNHKLIDLLLEIRKLVRKEKKWDISDRIRNELFHLGYSLIDNEDGSTCLNPNF</sequence>
<feature type="binding site" evidence="12">
    <location>
        <position position="254"/>
    </location>
    <ligand>
        <name>Zn(2+)</name>
        <dbReference type="ChEBI" id="CHEBI:29105"/>
    </ligand>
</feature>
<dbReference type="InterPro" id="IPR015273">
    <property type="entry name" value="Cys-tRNA-synt_Ia_DALR"/>
</dbReference>
<evidence type="ECO:0000259" key="13">
    <source>
        <dbReference type="SMART" id="SM00840"/>
    </source>
</evidence>
<dbReference type="KEGG" id="elv:FNIIJ_232"/>
<evidence type="ECO:0000256" key="1">
    <source>
        <dbReference type="ARBA" id="ARBA00004496"/>
    </source>
</evidence>
<dbReference type="GO" id="GO:0004817">
    <property type="term" value="F:cysteine-tRNA ligase activity"/>
    <property type="evidence" value="ECO:0007669"/>
    <property type="project" value="UniProtKB-UniRule"/>
</dbReference>
<feature type="binding site" evidence="12">
    <location>
        <position position="33"/>
    </location>
    <ligand>
        <name>Zn(2+)</name>
        <dbReference type="ChEBI" id="CHEBI:29105"/>
    </ligand>
</feature>
<feature type="short sequence motif" description="'HIGH' region" evidence="12">
    <location>
        <begin position="35"/>
        <end position="45"/>
    </location>
</feature>
<protein>
    <recommendedName>
        <fullName evidence="12">Cysteine--tRNA ligase</fullName>
        <ecNumber evidence="12">6.1.1.16</ecNumber>
    </recommendedName>
    <alternativeName>
        <fullName evidence="12">Cysteinyl-tRNA synthetase</fullName>
        <shortName evidence="12">CysRS</shortName>
    </alternativeName>
</protein>
<evidence type="ECO:0000256" key="8">
    <source>
        <dbReference type="ARBA" id="ARBA00022833"/>
    </source>
</evidence>
<dbReference type="GO" id="GO:0006423">
    <property type="term" value="P:cysteinyl-tRNA aminoacylation"/>
    <property type="evidence" value="ECO:0007669"/>
    <property type="project" value="UniProtKB-UniRule"/>
</dbReference>
<keyword evidence="5 12" id="KW-0436">Ligase</keyword>
<keyword evidence="9 12" id="KW-0067">ATP-binding</keyword>
<feature type="binding site" evidence="12">
    <location>
        <position position="250"/>
    </location>
    <ligand>
        <name>Zn(2+)</name>
        <dbReference type="ChEBI" id="CHEBI:29105"/>
    </ligand>
</feature>
<evidence type="ECO:0000256" key="6">
    <source>
        <dbReference type="ARBA" id="ARBA00022723"/>
    </source>
</evidence>
<dbReference type="OrthoDB" id="9815130at2"/>
<dbReference type="Gene3D" id="1.20.120.1910">
    <property type="entry name" value="Cysteine-tRNA ligase, C-terminal anti-codon recognition domain"/>
    <property type="match status" value="1"/>
</dbReference>
<dbReference type="GO" id="GO:0008270">
    <property type="term" value="F:zinc ion binding"/>
    <property type="evidence" value="ECO:0007669"/>
    <property type="project" value="UniProtKB-UniRule"/>
</dbReference>
<evidence type="ECO:0000256" key="3">
    <source>
        <dbReference type="ARBA" id="ARBA00011245"/>
    </source>
</evidence>
<dbReference type="PRINTS" id="PR00983">
    <property type="entry name" value="TRNASYNTHCYS"/>
</dbReference>
<evidence type="ECO:0000256" key="4">
    <source>
        <dbReference type="ARBA" id="ARBA00022490"/>
    </source>
</evidence>
<comment type="similarity">
    <text evidence="2 12">Belongs to the class-I aminoacyl-tRNA synthetase family.</text>
</comment>
<evidence type="ECO:0000256" key="5">
    <source>
        <dbReference type="ARBA" id="ARBA00022598"/>
    </source>
</evidence>
<evidence type="ECO:0000313" key="15">
    <source>
        <dbReference type="Proteomes" id="UP000027148"/>
    </source>
</evidence>
<dbReference type="HAMAP" id="MF_00041">
    <property type="entry name" value="Cys_tRNA_synth"/>
    <property type="match status" value="1"/>
</dbReference>
<keyword evidence="7 12" id="KW-0547">Nucleotide-binding</keyword>